<protein>
    <submittedName>
        <fullName evidence="2 3">Uncharacterized protein</fullName>
    </submittedName>
</protein>
<dbReference type="Proteomes" id="UP000019118">
    <property type="component" value="Unassembled WGS sequence"/>
</dbReference>
<keyword evidence="1" id="KW-0472">Membrane</keyword>
<name>N6U2I2_DENPD</name>
<dbReference type="HOGENOM" id="CLU_2322744_0_0_1"/>
<evidence type="ECO:0000256" key="1">
    <source>
        <dbReference type="SAM" id="Phobius"/>
    </source>
</evidence>
<gene>
    <name evidence="3" type="primary">109539220</name>
    <name evidence="2" type="ORF">YQE_07724</name>
</gene>
<dbReference type="KEGG" id="dpa:109539220"/>
<sequence>MESYERQTFEQFGEENKTEMTLTEILTNETNQVTTVVVFVIAAVVVIILIFVLAVFIDCRQQKIEDFKAKSLRKRMRRKIERAFPVLPSIGETSQMGDEQTIVNHMEQQATSSHADVV</sequence>
<evidence type="ECO:0000313" key="3">
    <source>
        <dbReference type="EnsemblMetazoa" id="XP_019762399.1"/>
    </source>
</evidence>
<reference evidence="3" key="2">
    <citation type="submission" date="2024-08" db="UniProtKB">
        <authorList>
            <consortium name="EnsemblMetazoa"/>
        </authorList>
    </citation>
    <scope>IDENTIFICATION</scope>
</reference>
<evidence type="ECO:0000313" key="2">
    <source>
        <dbReference type="EMBL" id="ENN75765.1"/>
    </source>
</evidence>
<organism evidence="2">
    <name type="scientific">Dendroctonus ponderosae</name>
    <name type="common">Mountain pine beetle</name>
    <dbReference type="NCBI Taxonomy" id="77166"/>
    <lineage>
        <taxon>Eukaryota</taxon>
        <taxon>Metazoa</taxon>
        <taxon>Ecdysozoa</taxon>
        <taxon>Arthropoda</taxon>
        <taxon>Hexapoda</taxon>
        <taxon>Insecta</taxon>
        <taxon>Pterygota</taxon>
        <taxon>Neoptera</taxon>
        <taxon>Endopterygota</taxon>
        <taxon>Coleoptera</taxon>
        <taxon>Polyphaga</taxon>
        <taxon>Cucujiformia</taxon>
        <taxon>Curculionidae</taxon>
        <taxon>Scolytinae</taxon>
        <taxon>Dendroctonus</taxon>
    </lineage>
</organism>
<proteinExistence type="predicted"/>
<feature type="non-terminal residue" evidence="2">
    <location>
        <position position="1"/>
    </location>
</feature>
<keyword evidence="1" id="KW-0812">Transmembrane</keyword>
<keyword evidence="1" id="KW-1133">Transmembrane helix</keyword>
<dbReference type="AlphaFoldDB" id="N6U2I2"/>
<keyword evidence="4" id="KW-1185">Reference proteome</keyword>
<reference evidence="2 4" key="1">
    <citation type="journal article" date="2013" name="Genome Biol.">
        <title>Draft genome of the mountain pine beetle, Dendroctonus ponderosae Hopkins, a major forest pest.</title>
        <authorList>
            <person name="Keeling C.I."/>
            <person name="Yuen M.M."/>
            <person name="Liao N.Y."/>
            <person name="Docking T.R."/>
            <person name="Chan S.K."/>
            <person name="Taylor G.A."/>
            <person name="Palmquist D.L."/>
            <person name="Jackman S.D."/>
            <person name="Nguyen A."/>
            <person name="Li M."/>
            <person name="Henderson H."/>
            <person name="Janes J.K."/>
            <person name="Zhao Y."/>
            <person name="Pandoh P."/>
            <person name="Moore R."/>
            <person name="Sperling F.A."/>
            <person name="Huber D.P."/>
            <person name="Birol I."/>
            <person name="Jones S.J."/>
            <person name="Bohlmann J."/>
        </authorList>
    </citation>
    <scope>NUCLEOTIDE SEQUENCE</scope>
</reference>
<evidence type="ECO:0000313" key="4">
    <source>
        <dbReference type="Proteomes" id="UP000019118"/>
    </source>
</evidence>
<accession>N6U2I2</accession>
<feature type="transmembrane region" description="Helical" evidence="1">
    <location>
        <begin position="36"/>
        <end position="57"/>
    </location>
</feature>
<dbReference type="EnsemblMetazoa" id="XM_019906840.1">
    <property type="protein sequence ID" value="XP_019762399.1"/>
    <property type="gene ID" value="LOC109539220"/>
</dbReference>
<dbReference type="EMBL" id="KB741002">
    <property type="protein sequence ID" value="ENN75765.1"/>
    <property type="molecule type" value="Genomic_DNA"/>
</dbReference>